<keyword evidence="6" id="KW-0418">Kinase</keyword>
<evidence type="ECO:0000313" key="9">
    <source>
        <dbReference type="EMBL" id="MCC2137889.1"/>
    </source>
</evidence>
<evidence type="ECO:0000256" key="1">
    <source>
        <dbReference type="ARBA" id="ARBA00006479"/>
    </source>
</evidence>
<evidence type="ECO:0000256" key="5">
    <source>
        <dbReference type="ARBA" id="ARBA00022741"/>
    </source>
</evidence>
<dbReference type="Proteomes" id="UP001199424">
    <property type="component" value="Unassembled WGS sequence"/>
</dbReference>
<dbReference type="NCBIfam" id="TIGR00744">
    <property type="entry name" value="ROK_glcA_fam"/>
    <property type="match status" value="1"/>
</dbReference>
<evidence type="ECO:0000313" key="10">
    <source>
        <dbReference type="Proteomes" id="UP001199424"/>
    </source>
</evidence>
<dbReference type="Pfam" id="PF00480">
    <property type="entry name" value="ROK"/>
    <property type="match status" value="1"/>
</dbReference>
<dbReference type="PANTHER" id="PTHR18964">
    <property type="entry name" value="ROK (REPRESSOR, ORF, KINASE) FAMILY"/>
    <property type="match status" value="1"/>
</dbReference>
<dbReference type="InterPro" id="IPR049874">
    <property type="entry name" value="ROK_cs"/>
</dbReference>
<dbReference type="PROSITE" id="PS01125">
    <property type="entry name" value="ROK"/>
    <property type="match status" value="1"/>
</dbReference>
<dbReference type="InterPro" id="IPR004654">
    <property type="entry name" value="ROK_glcA"/>
</dbReference>
<comment type="similarity">
    <text evidence="1">Belongs to the ROK (NagC/XylR) family.</text>
</comment>
<proteinExistence type="inferred from homology"/>
<name>A0AAE3AP60_9FIRM</name>
<evidence type="ECO:0000256" key="4">
    <source>
        <dbReference type="ARBA" id="ARBA00022679"/>
    </source>
</evidence>
<sequence length="320" mass="33527">MYYLGVDVGGTNIAVGIVDENNAIIAKASHPTPVPCSEDAFCDAILAVCNDALAKAGLTLDDVPWIGIGCPGTVNRATGIIEFANNLYFKNFKLRDMMAERTNGKLVILENDANAAAYGEYQAGALAGADNALAITLGTGVGGGIIINGKVYSGSNFAGGELGHTVIVVDGRPCTCGRHGCWETYASATGLIKTTKEHMKDAPKDSPIWTIVDGDESKVNGRTAFDAMRAGDPVGKAVVDEYIKYLSVGLTDMINIFQPAILCIGGGICNEGETLLAPVRAFIDREQYAMNSTKKTKVCKAQLGNDAGIIGAALLGKQEN</sequence>
<dbReference type="RefSeq" id="WP_308450029.1">
    <property type="nucleotide sequence ID" value="NZ_JAJEQC010000019.1"/>
</dbReference>
<dbReference type="SUPFAM" id="SSF53067">
    <property type="entry name" value="Actin-like ATPase domain"/>
    <property type="match status" value="1"/>
</dbReference>
<dbReference type="PANTHER" id="PTHR18964:SF149">
    <property type="entry name" value="BIFUNCTIONAL UDP-N-ACETYLGLUCOSAMINE 2-EPIMERASE_N-ACETYLMANNOSAMINE KINASE"/>
    <property type="match status" value="1"/>
</dbReference>
<keyword evidence="4 9" id="KW-0808">Transferase</keyword>
<keyword evidence="10" id="KW-1185">Reference proteome</keyword>
<dbReference type="GO" id="GO:0004340">
    <property type="term" value="F:glucokinase activity"/>
    <property type="evidence" value="ECO:0007669"/>
    <property type="project" value="UniProtKB-EC"/>
</dbReference>
<protein>
    <recommendedName>
        <fullName evidence="3">Glucokinase</fullName>
        <ecNumber evidence="2">2.7.1.2</ecNumber>
    </recommendedName>
    <alternativeName>
        <fullName evidence="8">Glucose kinase</fullName>
    </alternativeName>
</protein>
<evidence type="ECO:0000256" key="8">
    <source>
        <dbReference type="ARBA" id="ARBA00032386"/>
    </source>
</evidence>
<evidence type="ECO:0000256" key="2">
    <source>
        <dbReference type="ARBA" id="ARBA00012323"/>
    </source>
</evidence>
<dbReference type="EMBL" id="JAJEQC010000019">
    <property type="protein sequence ID" value="MCC2137889.1"/>
    <property type="molecule type" value="Genomic_DNA"/>
</dbReference>
<accession>A0AAE3AP60</accession>
<evidence type="ECO:0000256" key="3">
    <source>
        <dbReference type="ARBA" id="ARBA00014701"/>
    </source>
</evidence>
<dbReference type="InterPro" id="IPR000600">
    <property type="entry name" value="ROK"/>
</dbReference>
<gene>
    <name evidence="9" type="ORF">LKD31_12885</name>
</gene>
<reference evidence="9" key="1">
    <citation type="submission" date="2021-10" db="EMBL/GenBank/DDBJ databases">
        <title>Anaerobic single-cell dispensing facilitates the cultivation of human gut bacteria.</title>
        <authorList>
            <person name="Afrizal A."/>
        </authorList>
    </citation>
    <scope>NUCLEOTIDE SEQUENCE</scope>
    <source>
        <strain evidence="9">CLA-AA-H250</strain>
    </source>
</reference>
<organism evidence="9 10">
    <name type="scientific">Hominenteromicrobium mulieris</name>
    <dbReference type="NCBI Taxonomy" id="2885357"/>
    <lineage>
        <taxon>Bacteria</taxon>
        <taxon>Bacillati</taxon>
        <taxon>Bacillota</taxon>
        <taxon>Clostridia</taxon>
        <taxon>Eubacteriales</taxon>
        <taxon>Oscillospiraceae</taxon>
        <taxon>Hominenteromicrobium</taxon>
    </lineage>
</organism>
<dbReference type="Gene3D" id="3.30.420.40">
    <property type="match status" value="2"/>
</dbReference>
<keyword evidence="5" id="KW-0547">Nucleotide-binding</keyword>
<dbReference type="GO" id="GO:0005524">
    <property type="term" value="F:ATP binding"/>
    <property type="evidence" value="ECO:0007669"/>
    <property type="project" value="UniProtKB-KW"/>
</dbReference>
<dbReference type="AlphaFoldDB" id="A0AAE3AP60"/>
<evidence type="ECO:0000256" key="7">
    <source>
        <dbReference type="ARBA" id="ARBA00022840"/>
    </source>
</evidence>
<dbReference type="GO" id="GO:0006096">
    <property type="term" value="P:glycolytic process"/>
    <property type="evidence" value="ECO:0007669"/>
    <property type="project" value="InterPro"/>
</dbReference>
<keyword evidence="7" id="KW-0067">ATP-binding</keyword>
<dbReference type="EC" id="2.7.1.2" evidence="2"/>
<dbReference type="GO" id="GO:0005737">
    <property type="term" value="C:cytoplasm"/>
    <property type="evidence" value="ECO:0007669"/>
    <property type="project" value="InterPro"/>
</dbReference>
<dbReference type="InterPro" id="IPR043129">
    <property type="entry name" value="ATPase_NBD"/>
</dbReference>
<comment type="caution">
    <text evidence="9">The sequence shown here is derived from an EMBL/GenBank/DDBJ whole genome shotgun (WGS) entry which is preliminary data.</text>
</comment>
<evidence type="ECO:0000256" key="6">
    <source>
        <dbReference type="ARBA" id="ARBA00022777"/>
    </source>
</evidence>